<keyword evidence="1" id="KW-0489">Methyltransferase</keyword>
<dbReference type="GO" id="GO:0008168">
    <property type="term" value="F:methyltransferase activity"/>
    <property type="evidence" value="ECO:0007669"/>
    <property type="project" value="UniProtKB-KW"/>
</dbReference>
<keyword evidence="1" id="KW-0539">Nucleus</keyword>
<dbReference type="SUPFAM" id="SSF53335">
    <property type="entry name" value="S-adenosyl-L-methionine-dependent methyltransferases"/>
    <property type="match status" value="1"/>
</dbReference>
<dbReference type="EC" id="2.1.1.-" evidence="1"/>
<reference evidence="3" key="1">
    <citation type="submission" date="2022-10" db="EMBL/GenBank/DDBJ databases">
        <authorList>
            <person name="Chen Y."/>
            <person name="Dougan E. K."/>
            <person name="Chan C."/>
            <person name="Rhodes N."/>
            <person name="Thang M."/>
        </authorList>
    </citation>
    <scope>NUCLEOTIDE SEQUENCE</scope>
</reference>
<keyword evidence="5" id="KW-1185">Reference proteome</keyword>
<dbReference type="EMBL" id="CAMXCT030000161">
    <property type="protein sequence ID" value="CAL4762158.1"/>
    <property type="molecule type" value="Genomic_DNA"/>
</dbReference>
<accession>A0A9P1BN21</accession>
<dbReference type="Gene3D" id="3.40.50.150">
    <property type="entry name" value="Vaccinia Virus protein VP39"/>
    <property type="match status" value="1"/>
</dbReference>
<evidence type="ECO:0000313" key="5">
    <source>
        <dbReference type="Proteomes" id="UP001152797"/>
    </source>
</evidence>
<proteinExistence type="inferred from homology"/>
<dbReference type="Proteomes" id="UP001152797">
    <property type="component" value="Unassembled WGS sequence"/>
</dbReference>
<keyword evidence="1" id="KW-0949">S-adenosyl-L-methionine</keyword>
<name>A0A9P1BN21_9DINO</name>
<comment type="function">
    <text evidence="1">Probable methyltransferase required to silence rDNA.</text>
</comment>
<comment type="similarity">
    <text evidence="1">Belongs to the methyltransferase superfamily. RRP8 family.</text>
</comment>
<feature type="region of interest" description="Disordered" evidence="2">
    <location>
        <begin position="88"/>
        <end position="109"/>
    </location>
</feature>
<organism evidence="3">
    <name type="scientific">Cladocopium goreaui</name>
    <dbReference type="NCBI Taxonomy" id="2562237"/>
    <lineage>
        <taxon>Eukaryota</taxon>
        <taxon>Sar</taxon>
        <taxon>Alveolata</taxon>
        <taxon>Dinophyceae</taxon>
        <taxon>Suessiales</taxon>
        <taxon>Symbiodiniaceae</taxon>
        <taxon>Cladocopium</taxon>
    </lineage>
</organism>
<reference evidence="4" key="2">
    <citation type="submission" date="2024-04" db="EMBL/GenBank/DDBJ databases">
        <authorList>
            <person name="Chen Y."/>
            <person name="Shah S."/>
            <person name="Dougan E. K."/>
            <person name="Thang M."/>
            <person name="Chan C."/>
        </authorList>
    </citation>
    <scope>NUCLEOTIDE SEQUENCE [LARGE SCALE GENOMIC DNA]</scope>
</reference>
<evidence type="ECO:0000256" key="1">
    <source>
        <dbReference type="RuleBase" id="RU365074"/>
    </source>
</evidence>
<keyword evidence="1" id="KW-0698">rRNA processing</keyword>
<dbReference type="PANTHER" id="PTHR12787:SF0">
    <property type="entry name" value="RIBOSOMAL RNA-PROCESSING PROTEIN 8"/>
    <property type="match status" value="1"/>
</dbReference>
<evidence type="ECO:0000313" key="3">
    <source>
        <dbReference type="EMBL" id="CAI3974846.1"/>
    </source>
</evidence>
<sequence length="353" mass="38771">MENLAPVGSLKPLGWHPSTARRGAAYRAPPDTEPRVCLTSRSVGSVSLGAVIGYAQRKRGDLSKVSLGAGKLLPNSGQALQALRKWRQKQPEVKELPAPTPTPGKTWRGNRWRLSEKNVPSCVATWHGWMKSMDSNDFFETVSKRPDLLPQYLDAAKEEGMAGPGNAVCVRTADFIEKHIPLSKRAPMVDLGCGDAALAAELALRGWAKVTSVDAARLAPRVVVQNLGSLPDDWTDRYEVAVLCRALWSLDYLKVLEEAHRVLRKEPEARLVVVEPFRRWWGRGQDGGELENQLLSALERAGFHLLLEESENFRMPVAAVADVGKSATKGLFQFLLASPVPGEDKAPESQSWG</sequence>
<dbReference type="GO" id="GO:0032259">
    <property type="term" value="P:methylation"/>
    <property type="evidence" value="ECO:0007669"/>
    <property type="project" value="UniProtKB-KW"/>
</dbReference>
<dbReference type="InterPro" id="IPR029063">
    <property type="entry name" value="SAM-dependent_MTases_sf"/>
</dbReference>
<dbReference type="InterPro" id="IPR007823">
    <property type="entry name" value="RRP8"/>
</dbReference>
<keyword evidence="1" id="KW-0808">Transferase</keyword>
<dbReference type="OrthoDB" id="447545at2759"/>
<dbReference type="AlphaFoldDB" id="A0A9P1BN21"/>
<protein>
    <recommendedName>
        <fullName evidence="1">Ribosomal RNA-processing protein 8</fullName>
        <ecNumber evidence="1">2.1.1.-</ecNumber>
    </recommendedName>
</protein>
<comment type="subcellular location">
    <subcellularLocation>
        <location evidence="1">Nucleus</location>
        <location evidence="1">Nucleolus</location>
    </subcellularLocation>
</comment>
<dbReference type="PANTHER" id="PTHR12787">
    <property type="entry name" value="RIBOSOMAL RNA-PROCESSING PROTEIN 8"/>
    <property type="match status" value="1"/>
</dbReference>
<dbReference type="EMBL" id="CAMXCT010000161">
    <property type="protein sequence ID" value="CAI3974846.1"/>
    <property type="molecule type" value="Genomic_DNA"/>
</dbReference>
<dbReference type="EMBL" id="CAMXCT020000161">
    <property type="protein sequence ID" value="CAL1128221.1"/>
    <property type="molecule type" value="Genomic_DNA"/>
</dbReference>
<evidence type="ECO:0000256" key="2">
    <source>
        <dbReference type="SAM" id="MobiDB-lite"/>
    </source>
</evidence>
<comment type="caution">
    <text evidence="3">The sequence shown here is derived from an EMBL/GenBank/DDBJ whole genome shotgun (WGS) entry which is preliminary data.</text>
</comment>
<dbReference type="GO" id="GO:0005730">
    <property type="term" value="C:nucleolus"/>
    <property type="evidence" value="ECO:0007669"/>
    <property type="project" value="UniProtKB-SubCell"/>
</dbReference>
<dbReference type="Pfam" id="PF05148">
    <property type="entry name" value="Methyltransf_8"/>
    <property type="match status" value="1"/>
</dbReference>
<dbReference type="GO" id="GO:0006364">
    <property type="term" value="P:rRNA processing"/>
    <property type="evidence" value="ECO:0007669"/>
    <property type="project" value="UniProtKB-UniRule"/>
</dbReference>
<evidence type="ECO:0000313" key="4">
    <source>
        <dbReference type="EMBL" id="CAL1128221.1"/>
    </source>
</evidence>
<dbReference type="CDD" id="cd02440">
    <property type="entry name" value="AdoMet_MTases"/>
    <property type="match status" value="1"/>
</dbReference>
<gene>
    <name evidence="3" type="ORF">C1SCF055_LOCUS3212</name>
</gene>